<dbReference type="SUPFAM" id="SSF52151">
    <property type="entry name" value="FabD/lysophospholipase-like"/>
    <property type="match status" value="1"/>
</dbReference>
<dbReference type="PROSITE" id="PS51635">
    <property type="entry name" value="PNPLA"/>
    <property type="match status" value="1"/>
</dbReference>
<gene>
    <name evidence="7" type="ORF">SLS56_007967</name>
</gene>
<evidence type="ECO:0000256" key="4">
    <source>
        <dbReference type="PROSITE-ProRule" id="PRU01161"/>
    </source>
</evidence>
<feature type="short sequence motif" description="GXSXG" evidence="4">
    <location>
        <begin position="110"/>
        <end position="114"/>
    </location>
</feature>
<feature type="short sequence motif" description="DGA/G" evidence="4">
    <location>
        <begin position="284"/>
        <end position="286"/>
    </location>
</feature>
<keyword evidence="2 4" id="KW-0442">Lipid degradation</keyword>
<evidence type="ECO:0000259" key="6">
    <source>
        <dbReference type="PROSITE" id="PS51635"/>
    </source>
</evidence>
<dbReference type="InterPro" id="IPR016035">
    <property type="entry name" value="Acyl_Trfase/lysoPLipase"/>
</dbReference>
<dbReference type="EMBL" id="JAJVDC020000110">
    <property type="protein sequence ID" value="KAL1624265.1"/>
    <property type="molecule type" value="Genomic_DNA"/>
</dbReference>
<evidence type="ECO:0000256" key="2">
    <source>
        <dbReference type="ARBA" id="ARBA00022963"/>
    </source>
</evidence>
<protein>
    <recommendedName>
        <fullName evidence="6">PNPLA domain-containing protein</fullName>
    </recommendedName>
</protein>
<feature type="active site" description="Nucleophile" evidence="4">
    <location>
        <position position="112"/>
    </location>
</feature>
<feature type="domain" description="PNPLA" evidence="6">
    <location>
        <begin position="70"/>
        <end position="297"/>
    </location>
</feature>
<keyword evidence="1 4" id="KW-0378">Hydrolase</keyword>
<evidence type="ECO:0000313" key="7">
    <source>
        <dbReference type="EMBL" id="KAL1624265.1"/>
    </source>
</evidence>
<keyword evidence="8" id="KW-1185">Reference proteome</keyword>
<dbReference type="PANTHER" id="PTHR24185">
    <property type="entry name" value="CALCIUM-INDEPENDENT PHOSPHOLIPASE A2-GAMMA"/>
    <property type="match status" value="1"/>
</dbReference>
<dbReference type="PANTHER" id="PTHR24185:SF1">
    <property type="entry name" value="CALCIUM-INDEPENDENT PHOSPHOLIPASE A2-GAMMA"/>
    <property type="match status" value="1"/>
</dbReference>
<dbReference type="Proteomes" id="UP001521116">
    <property type="component" value="Unassembled WGS sequence"/>
</dbReference>
<feature type="active site" description="Proton acceptor" evidence="4">
    <location>
        <position position="284"/>
    </location>
</feature>
<comment type="caution">
    <text evidence="7">The sequence shown here is derived from an EMBL/GenBank/DDBJ whole genome shotgun (WGS) entry which is preliminary data.</text>
</comment>
<accession>A0ABR3SLI5</accession>
<feature type="region of interest" description="Disordered" evidence="5">
    <location>
        <begin position="583"/>
        <end position="645"/>
    </location>
</feature>
<proteinExistence type="predicted"/>
<feature type="compositionally biased region" description="Basic and acidic residues" evidence="5">
    <location>
        <begin position="583"/>
        <end position="595"/>
    </location>
</feature>
<feature type="compositionally biased region" description="Low complexity" evidence="5">
    <location>
        <begin position="625"/>
        <end position="636"/>
    </location>
</feature>
<dbReference type="InterPro" id="IPR002641">
    <property type="entry name" value="PNPLA_dom"/>
</dbReference>
<sequence length="645" mass="72534">MHFNQEGDPRIEADEDLFNPRSRIYHIACDSSDAYPWNPVVENRSSDGTAAIDLKTQADLAADVQRTFQKDDRGHASASARTARIGPTLTWHDDTSSHYKPHHYFDYMAGTSTGGLSAIMLGRMELDVDAALACYDIVGNDVFGKPRLLPKHIPAVSLVGPKYASKRMERSIQKVISTGLVEEMREWNRGAEAVPFEGDAKRCRIIAVAQGRNLSSQARVWTPYLFRSYPHPHPSPYALQPTAQRRHCNPGPAHRTPIHVVARATSAAPTYFAEIEAENHVFKDGGLGNNNPTKMAWDEMQQLHGRAPRVLLSVGTGSARSGGEEDQRARGHKGPLKNLLGNLDLLELLSNIATETEKVHEWIEEMAAGLSSNASSEAGKTKYYRANVERGVGDKVALDEWMPKEDGSKTKAKIEKATTAYLEKRDVHEMLLDCARELVWVRRRRARTDRWEEFACRVAYYCPEHSMAPMNASWYGGGHGVTCVQGRTFETRDELRRHALEAHSFVHRVPVRVHGSDVLDENPQFMHACYWDHCLLDVAVFQELEAYKTHLRDAHGIENLKFESREELERWLDRGRMSLKDAFERRESQHARAESRVQQQDGLGEGDRQGEVNVEDREDSLRYNSGSSHSRKPSSSFGAASSTGK</sequence>
<dbReference type="Gene3D" id="3.40.1090.10">
    <property type="entry name" value="Cytosolic phospholipase A2 catalytic domain"/>
    <property type="match status" value="1"/>
</dbReference>
<name>A0ABR3SLI5_9PEZI</name>
<dbReference type="Pfam" id="PF01734">
    <property type="entry name" value="Patatin"/>
    <property type="match status" value="1"/>
</dbReference>
<comment type="caution">
    <text evidence="4">Lacks conserved residue(s) required for the propagation of feature annotation.</text>
</comment>
<evidence type="ECO:0000256" key="5">
    <source>
        <dbReference type="SAM" id="MobiDB-lite"/>
    </source>
</evidence>
<organism evidence="7 8">
    <name type="scientific">Neofusicoccum ribis</name>
    <dbReference type="NCBI Taxonomy" id="45134"/>
    <lineage>
        <taxon>Eukaryota</taxon>
        <taxon>Fungi</taxon>
        <taxon>Dikarya</taxon>
        <taxon>Ascomycota</taxon>
        <taxon>Pezizomycotina</taxon>
        <taxon>Dothideomycetes</taxon>
        <taxon>Dothideomycetes incertae sedis</taxon>
        <taxon>Botryosphaeriales</taxon>
        <taxon>Botryosphaeriaceae</taxon>
        <taxon>Neofusicoccum</taxon>
    </lineage>
</organism>
<evidence type="ECO:0000256" key="3">
    <source>
        <dbReference type="ARBA" id="ARBA00023098"/>
    </source>
</evidence>
<keyword evidence="3 4" id="KW-0443">Lipid metabolism</keyword>
<reference evidence="7 8" key="1">
    <citation type="submission" date="2024-02" db="EMBL/GenBank/DDBJ databases">
        <title>De novo assembly and annotation of 12 fungi associated with fruit tree decline syndrome in Ontario, Canada.</title>
        <authorList>
            <person name="Sulman M."/>
            <person name="Ellouze W."/>
            <person name="Ilyukhin E."/>
        </authorList>
    </citation>
    <scope>NUCLEOTIDE SEQUENCE [LARGE SCALE GENOMIC DNA]</scope>
    <source>
        <strain evidence="7 8">M1-105</strain>
    </source>
</reference>
<evidence type="ECO:0000256" key="1">
    <source>
        <dbReference type="ARBA" id="ARBA00022801"/>
    </source>
</evidence>
<evidence type="ECO:0000313" key="8">
    <source>
        <dbReference type="Proteomes" id="UP001521116"/>
    </source>
</evidence>